<feature type="region of interest" description="Disordered" evidence="1">
    <location>
        <begin position="29"/>
        <end position="67"/>
    </location>
</feature>
<dbReference type="GeneID" id="54357257"/>
<evidence type="ECO:0000256" key="1">
    <source>
        <dbReference type="SAM" id="MobiDB-lite"/>
    </source>
</evidence>
<keyword evidence="2" id="KW-1185">Reference proteome</keyword>
<evidence type="ECO:0000313" key="2">
    <source>
        <dbReference type="Proteomes" id="UP000504637"/>
    </source>
</evidence>
<proteinExistence type="predicted"/>
<dbReference type="Proteomes" id="UP000504637">
    <property type="component" value="Unplaced"/>
</dbReference>
<feature type="compositionally biased region" description="Low complexity" evidence="1">
    <location>
        <begin position="121"/>
        <end position="134"/>
    </location>
</feature>
<organism evidence="3">
    <name type="scientific">Dissoconium aciculare CBS 342.82</name>
    <dbReference type="NCBI Taxonomy" id="1314786"/>
    <lineage>
        <taxon>Eukaryota</taxon>
        <taxon>Fungi</taxon>
        <taxon>Dikarya</taxon>
        <taxon>Ascomycota</taxon>
        <taxon>Pezizomycotina</taxon>
        <taxon>Dothideomycetes</taxon>
        <taxon>Dothideomycetidae</taxon>
        <taxon>Mycosphaerellales</taxon>
        <taxon>Dissoconiaceae</taxon>
        <taxon>Dissoconium</taxon>
    </lineage>
</organism>
<accession>A0A6J3M8M8</accession>
<name>A0A6J3M8M8_9PEZI</name>
<dbReference type="RefSeq" id="XP_033461386.1">
    <property type="nucleotide sequence ID" value="XM_033599458.1"/>
</dbReference>
<feature type="compositionally biased region" description="Basic and acidic residues" evidence="1">
    <location>
        <begin position="34"/>
        <end position="49"/>
    </location>
</feature>
<reference evidence="3" key="2">
    <citation type="submission" date="2020-04" db="EMBL/GenBank/DDBJ databases">
        <authorList>
            <consortium name="NCBI Genome Project"/>
        </authorList>
    </citation>
    <scope>NUCLEOTIDE SEQUENCE</scope>
    <source>
        <strain evidence="3">CBS 342.82</strain>
    </source>
</reference>
<dbReference type="AlphaFoldDB" id="A0A6J3M8M8"/>
<evidence type="ECO:0000313" key="3">
    <source>
        <dbReference type="RefSeq" id="XP_033461386.1"/>
    </source>
</evidence>
<sequence>MQWGARAENGRDKMPYPLLSCFLSLSQSLSPAPCRDERQGKKDERDKKGQTNQKALKPTRAHAFRRGSIYVQSSTRLQDDGMQGFQPACLLARLVPSGLERNADRGCERAITGVGGRDPDQVQQQQQLSRVDPPSSSSFLSPNKMVCRKGSLPAVCSHSQQ</sequence>
<gene>
    <name evidence="3" type="ORF">K489DRAFT_180675</name>
</gene>
<protein>
    <submittedName>
        <fullName evidence="3">Uncharacterized protein</fullName>
    </submittedName>
</protein>
<feature type="region of interest" description="Disordered" evidence="1">
    <location>
        <begin position="112"/>
        <end position="144"/>
    </location>
</feature>
<reference evidence="3" key="1">
    <citation type="submission" date="2020-01" db="EMBL/GenBank/DDBJ databases">
        <authorList>
            <consortium name="DOE Joint Genome Institute"/>
            <person name="Haridas S."/>
            <person name="Albert R."/>
            <person name="Binder M."/>
            <person name="Bloem J."/>
            <person name="Labutti K."/>
            <person name="Salamov A."/>
            <person name="Andreopoulos B."/>
            <person name="Baker S.E."/>
            <person name="Barry K."/>
            <person name="Bills G."/>
            <person name="Bluhm B.H."/>
            <person name="Cannon C."/>
            <person name="Castanera R."/>
            <person name="Culley D.E."/>
            <person name="Daum C."/>
            <person name="Ezra D."/>
            <person name="Gonzalez J.B."/>
            <person name="Henrissat B."/>
            <person name="Kuo A."/>
            <person name="Liang C."/>
            <person name="Lipzen A."/>
            <person name="Lutzoni F."/>
            <person name="Magnuson J."/>
            <person name="Mondo S."/>
            <person name="Nolan M."/>
            <person name="Ohm R."/>
            <person name="Pangilinan J."/>
            <person name="Park H.-J."/>
            <person name="Ramirez L."/>
            <person name="Alfaro M."/>
            <person name="Sun H."/>
            <person name="Tritt A."/>
            <person name="Yoshinaga Y."/>
            <person name="Zwiers L.-H."/>
            <person name="Turgeon B.G."/>
            <person name="Goodwin S.B."/>
            <person name="Spatafora J.W."/>
            <person name="Crous P.W."/>
            <person name="Grigoriev I.V."/>
        </authorList>
    </citation>
    <scope>NUCLEOTIDE SEQUENCE</scope>
    <source>
        <strain evidence="3">CBS 342.82</strain>
    </source>
</reference>
<reference evidence="3" key="3">
    <citation type="submission" date="2025-08" db="UniProtKB">
        <authorList>
            <consortium name="RefSeq"/>
        </authorList>
    </citation>
    <scope>IDENTIFICATION</scope>
    <source>
        <strain evidence="3">CBS 342.82</strain>
    </source>
</reference>